<evidence type="ECO:0000256" key="7">
    <source>
        <dbReference type="ARBA" id="ARBA00023269"/>
    </source>
</evidence>
<protein>
    <submittedName>
        <fullName evidence="8">Uncharacterized protein</fullName>
    </submittedName>
</protein>
<comment type="caution">
    <text evidence="8">The sequence shown here is derived from an EMBL/GenBank/DDBJ whole genome shotgun (WGS) entry which is preliminary data.</text>
</comment>
<comment type="subcellular location">
    <subcellularLocation>
        <location evidence="2">Chromosome</location>
    </subcellularLocation>
    <subcellularLocation>
        <location evidence="1">Nucleus</location>
    </subcellularLocation>
</comment>
<sequence>MAGKVRQNAKAVKITLKPRDATRATKQHTQAPVIQDAYPQTPVIPNAYTQTLTPQDAYTQPPGTRLTVAVQDHTQHATNMEMSAVLTPYQRMRELLSMVRLRFVDAEAPGSLEDMISVFKTPYESNRDDVDSMLVTVTVWNMKSDSELLPTPGSVVDIIEYSHLQLFRGNQCQLTARLTQMRWSADLLVMSGQGNGAHGRGQGGVARHRKVISDDVQGITRSAIHSLARLAGIIRISGFVYHETRAELRVLLANLIH</sequence>
<evidence type="ECO:0000256" key="3">
    <source>
        <dbReference type="ARBA" id="ARBA00011538"/>
    </source>
</evidence>
<dbReference type="InterPro" id="IPR001951">
    <property type="entry name" value="Histone_H4"/>
</dbReference>
<gene>
    <name evidence="8" type="ORF">JG688_00014744</name>
</gene>
<keyword evidence="5" id="KW-0238">DNA-binding</keyword>
<evidence type="ECO:0000256" key="5">
    <source>
        <dbReference type="ARBA" id="ARBA00023125"/>
    </source>
</evidence>
<dbReference type="PANTHER" id="PTHR10484">
    <property type="entry name" value="HISTONE H4"/>
    <property type="match status" value="1"/>
</dbReference>
<accession>A0A8J5LXC8</accession>
<proteinExistence type="predicted"/>
<reference evidence="8" key="1">
    <citation type="submission" date="2021-01" db="EMBL/GenBank/DDBJ databases">
        <title>Phytophthora aleatoria, a newly-described species from Pinus radiata is distinct from Phytophthora cactorum isolates based on comparative genomics.</title>
        <authorList>
            <person name="Mcdougal R."/>
            <person name="Panda P."/>
            <person name="Williams N."/>
            <person name="Studholme D.J."/>
        </authorList>
    </citation>
    <scope>NUCLEOTIDE SEQUENCE</scope>
    <source>
        <strain evidence="8">NZFS 4037</strain>
    </source>
</reference>
<organism evidence="8 9">
    <name type="scientific">Phytophthora aleatoria</name>
    <dbReference type="NCBI Taxonomy" id="2496075"/>
    <lineage>
        <taxon>Eukaryota</taxon>
        <taxon>Sar</taxon>
        <taxon>Stramenopiles</taxon>
        <taxon>Oomycota</taxon>
        <taxon>Peronosporomycetes</taxon>
        <taxon>Peronosporales</taxon>
        <taxon>Peronosporaceae</taxon>
        <taxon>Phytophthora</taxon>
    </lineage>
</organism>
<dbReference type="GO" id="GO:0030527">
    <property type="term" value="F:structural constituent of chromatin"/>
    <property type="evidence" value="ECO:0007669"/>
    <property type="project" value="InterPro"/>
</dbReference>
<dbReference type="AlphaFoldDB" id="A0A8J5LXC8"/>
<evidence type="ECO:0000256" key="6">
    <source>
        <dbReference type="ARBA" id="ARBA00023242"/>
    </source>
</evidence>
<evidence type="ECO:0000313" key="9">
    <source>
        <dbReference type="Proteomes" id="UP000709295"/>
    </source>
</evidence>
<comment type="subunit">
    <text evidence="3">The nucleosome is a histone octamer containing two molecules each of H2A, H2B, H3 and H4 assembled in one H3-H4 heterotetramer and two H2A-H2B heterodimers. The octamer wraps approximately 147 bp of DNA.</text>
</comment>
<evidence type="ECO:0000256" key="4">
    <source>
        <dbReference type="ARBA" id="ARBA00022454"/>
    </source>
</evidence>
<dbReference type="GO" id="GO:0003677">
    <property type="term" value="F:DNA binding"/>
    <property type="evidence" value="ECO:0007669"/>
    <property type="project" value="UniProtKB-KW"/>
</dbReference>
<keyword evidence="9" id="KW-1185">Reference proteome</keyword>
<name>A0A8J5LXC8_9STRA</name>
<keyword evidence="6" id="KW-0539">Nucleus</keyword>
<dbReference type="EMBL" id="JAENGY010001459">
    <property type="protein sequence ID" value="KAG6949174.1"/>
    <property type="molecule type" value="Genomic_DNA"/>
</dbReference>
<dbReference type="GO" id="GO:0000786">
    <property type="term" value="C:nucleosome"/>
    <property type="evidence" value="ECO:0007669"/>
    <property type="project" value="UniProtKB-KW"/>
</dbReference>
<dbReference type="GO" id="GO:0005634">
    <property type="term" value="C:nucleus"/>
    <property type="evidence" value="ECO:0007669"/>
    <property type="project" value="UniProtKB-SubCell"/>
</dbReference>
<keyword evidence="7" id="KW-0544">Nucleosome core</keyword>
<dbReference type="Proteomes" id="UP000709295">
    <property type="component" value="Unassembled WGS sequence"/>
</dbReference>
<keyword evidence="4" id="KW-0158">Chromosome</keyword>
<evidence type="ECO:0000256" key="1">
    <source>
        <dbReference type="ARBA" id="ARBA00004123"/>
    </source>
</evidence>
<evidence type="ECO:0000256" key="2">
    <source>
        <dbReference type="ARBA" id="ARBA00004286"/>
    </source>
</evidence>
<evidence type="ECO:0000313" key="8">
    <source>
        <dbReference type="EMBL" id="KAG6949174.1"/>
    </source>
</evidence>